<evidence type="ECO:0000313" key="2">
    <source>
        <dbReference type="Proteomes" id="UP000260758"/>
    </source>
</evidence>
<proteinExistence type="predicted"/>
<name>A0A3E4YLL2_9FIRM</name>
<dbReference type="AlphaFoldDB" id="A0A3E4YLL2"/>
<reference evidence="1 2" key="1">
    <citation type="submission" date="2018-08" db="EMBL/GenBank/DDBJ databases">
        <title>A genome reference for cultivated species of the human gut microbiota.</title>
        <authorList>
            <person name="Zou Y."/>
            <person name="Xue W."/>
            <person name="Luo G."/>
        </authorList>
    </citation>
    <scope>NUCLEOTIDE SEQUENCE [LARGE SCALE GENOMIC DNA]</scope>
    <source>
        <strain evidence="1 2">OM07-13</strain>
    </source>
</reference>
<gene>
    <name evidence="1" type="ORF">DXB99_03545</name>
</gene>
<organism evidence="1 2">
    <name type="scientific">Agathobacter rectalis</name>
    <dbReference type="NCBI Taxonomy" id="39491"/>
    <lineage>
        <taxon>Bacteria</taxon>
        <taxon>Bacillati</taxon>
        <taxon>Bacillota</taxon>
        <taxon>Clostridia</taxon>
        <taxon>Lachnospirales</taxon>
        <taxon>Lachnospiraceae</taxon>
        <taxon>Agathobacter</taxon>
    </lineage>
</organism>
<evidence type="ECO:0000313" key="1">
    <source>
        <dbReference type="EMBL" id="RGM75615.1"/>
    </source>
</evidence>
<dbReference type="Proteomes" id="UP000260758">
    <property type="component" value="Unassembled WGS sequence"/>
</dbReference>
<comment type="caution">
    <text evidence="1">The sequence shown here is derived from an EMBL/GenBank/DDBJ whole genome shotgun (WGS) entry which is preliminary data.</text>
</comment>
<sequence length="112" mass="13536">MILLNVDTEQSITDGCIRNTLQYDLINDDDAIDKKLIASLWYGNDKNWYCTKRLYNIETINLNKQYNLPLDYNFHDIVDLFIQFCVDWIDKESTDLNYLYKKIRRMYIDGKY</sequence>
<protein>
    <submittedName>
        <fullName evidence="1">Uncharacterized protein</fullName>
    </submittedName>
</protein>
<accession>A0A3E4YLL2</accession>
<dbReference type="RefSeq" id="WP_117718371.1">
    <property type="nucleotide sequence ID" value="NZ_QSTP01000001.1"/>
</dbReference>
<dbReference type="EMBL" id="QSTP01000001">
    <property type="protein sequence ID" value="RGM75615.1"/>
    <property type="molecule type" value="Genomic_DNA"/>
</dbReference>